<sequence>MAHDHQAEVDQLVAEYRRSREQLVAVQRALAAVTESASSEDELVTVTVGASGTITGLEIADGAYRRYRPVELAELIVRTTQVAVARAARCTHRELAAVLPADADPDAVLKGRADLTDTEIDPSPVAPPPGREDDSFEHLNWVSDGRPT</sequence>
<protein>
    <recommendedName>
        <fullName evidence="5">YbaB/EbfC DNA-binding family protein</fullName>
    </recommendedName>
</protein>
<evidence type="ECO:0000313" key="3">
    <source>
        <dbReference type="EMBL" id="AHI01312.1"/>
    </source>
</evidence>
<dbReference type="EMBL" id="CP007155">
    <property type="protein sequence ID" value="AHI01312.1"/>
    <property type="molecule type" value="Genomic_DNA"/>
</dbReference>
<dbReference type="Pfam" id="PF02575">
    <property type="entry name" value="YbaB_DNA_bd"/>
    <property type="match status" value="1"/>
</dbReference>
<accession>W5WL82</accession>
<evidence type="ECO:0000256" key="2">
    <source>
        <dbReference type="SAM" id="MobiDB-lite"/>
    </source>
</evidence>
<dbReference type="InterPro" id="IPR004401">
    <property type="entry name" value="YbaB/EbfC"/>
</dbReference>
<dbReference type="eggNOG" id="COG0718">
    <property type="taxonomic scope" value="Bacteria"/>
</dbReference>
<feature type="region of interest" description="Disordered" evidence="2">
    <location>
        <begin position="107"/>
        <end position="148"/>
    </location>
</feature>
<gene>
    <name evidence="3" type="ORF">KALB_7954</name>
</gene>
<dbReference type="Gene3D" id="3.30.1310.10">
    <property type="entry name" value="Nucleoid-associated protein YbaB-like domain"/>
    <property type="match status" value="1"/>
</dbReference>
<feature type="coiled-coil region" evidence="1">
    <location>
        <begin position="2"/>
        <end position="29"/>
    </location>
</feature>
<dbReference type="InterPro" id="IPR036894">
    <property type="entry name" value="YbaB-like_sf"/>
</dbReference>
<dbReference type="RefSeq" id="WP_025361127.1">
    <property type="nucleotide sequence ID" value="NZ_CP007155.1"/>
</dbReference>
<evidence type="ECO:0008006" key="5">
    <source>
        <dbReference type="Google" id="ProtNLM"/>
    </source>
</evidence>
<keyword evidence="1" id="KW-0175">Coiled coil</keyword>
<proteinExistence type="predicted"/>
<evidence type="ECO:0000256" key="1">
    <source>
        <dbReference type="SAM" id="Coils"/>
    </source>
</evidence>
<evidence type="ECO:0000313" key="4">
    <source>
        <dbReference type="Proteomes" id="UP000019225"/>
    </source>
</evidence>
<keyword evidence="4" id="KW-1185">Reference proteome</keyword>
<name>W5WL82_9PSEU</name>
<dbReference type="KEGG" id="kal:KALB_7954"/>
<reference evidence="3 4" key="1">
    <citation type="journal article" date="2014" name="BMC Genomics">
        <title>Complete genome sequence of producer of the glycopeptide antibiotic Aculeximycin Kutzneria albida DSM 43870T, a representative of minor genus of Pseudonocardiaceae.</title>
        <authorList>
            <person name="Rebets Y."/>
            <person name="Tokovenko B."/>
            <person name="Lushchyk I."/>
            <person name="Ruckert C."/>
            <person name="Zaburannyi N."/>
            <person name="Bechthold A."/>
            <person name="Kalinowski J."/>
            <person name="Luzhetskyy A."/>
        </authorList>
    </citation>
    <scope>NUCLEOTIDE SEQUENCE [LARGE SCALE GENOMIC DNA]</scope>
    <source>
        <strain evidence="3">DSM 43870</strain>
    </source>
</reference>
<dbReference type="OrthoDB" id="3689387at2"/>
<dbReference type="Proteomes" id="UP000019225">
    <property type="component" value="Chromosome"/>
</dbReference>
<dbReference type="HOGENOM" id="CLU_124457_0_0_11"/>
<dbReference type="STRING" id="1449976.KALB_7954"/>
<organism evidence="3 4">
    <name type="scientific">Kutzneria albida DSM 43870</name>
    <dbReference type="NCBI Taxonomy" id="1449976"/>
    <lineage>
        <taxon>Bacteria</taxon>
        <taxon>Bacillati</taxon>
        <taxon>Actinomycetota</taxon>
        <taxon>Actinomycetes</taxon>
        <taxon>Pseudonocardiales</taxon>
        <taxon>Pseudonocardiaceae</taxon>
        <taxon>Kutzneria</taxon>
    </lineage>
</organism>
<dbReference type="GO" id="GO:0003677">
    <property type="term" value="F:DNA binding"/>
    <property type="evidence" value="ECO:0007669"/>
    <property type="project" value="InterPro"/>
</dbReference>
<dbReference type="AlphaFoldDB" id="W5WL82"/>
<dbReference type="SUPFAM" id="SSF82607">
    <property type="entry name" value="YbaB-like"/>
    <property type="match status" value="1"/>
</dbReference>